<dbReference type="AlphaFoldDB" id="A0A0G0ZIH4"/>
<sequence length="447" mass="51331">MKKENINRAIKYIDSWIEYNFPFSRAAGFVVAIGQGDKLLWQKACGMANMEKKIKMRTDYFFRIASHSKMFTAVALMQLVEKKKIKLNDPLNKYLPWLAETKDKRYRRITIRHILEHAAGIIRDGEDGSYWTFERPFPKKKDLIKILKSTKLVYRPNRRFKYSNVGFSLLGLLIEEVSGLSYSEYLEKNIFGPLGMRNSGADVSPDVKFSRFAVGYGRVNIKLLRKPLKNSSTNAMAPATGVYATAADLCKFTRIFYQKTPILSEKSKCDITRMHWIIDKNNKDYQYGLGCSRQKIGPKYYVGHTGGYPGFITRTLIDVDNKITLVFLRNSLDGPWIVNGIIKILQFFEKIKFTSSARKFDEYQGRFEDIWSTLDIINGGDRLIGVYPDNWGAPENNDELQRIGKDKFVLEKVRSSGPLGETVKFIRSHGKIIAINYAGTIVPRVRL</sequence>
<dbReference type="PATRIC" id="fig|1618659.3.peg.345"/>
<name>A0A0G0ZIH4_9BACT</name>
<dbReference type="InterPro" id="IPR001466">
    <property type="entry name" value="Beta-lactam-related"/>
</dbReference>
<organism evidence="2 3">
    <name type="scientific">Candidatus Giovannonibacteria bacterium GW2011_GWF2_42_19</name>
    <dbReference type="NCBI Taxonomy" id="1618659"/>
    <lineage>
        <taxon>Bacteria</taxon>
        <taxon>Candidatus Giovannoniibacteriota</taxon>
    </lineage>
</organism>
<dbReference type="InterPro" id="IPR012338">
    <property type="entry name" value="Beta-lactam/transpept-like"/>
</dbReference>
<gene>
    <name evidence="2" type="ORF">UV11_C0008G0023</name>
</gene>
<dbReference type="InterPro" id="IPR050491">
    <property type="entry name" value="AmpC-like"/>
</dbReference>
<dbReference type="Proteomes" id="UP000034036">
    <property type="component" value="Unassembled WGS sequence"/>
</dbReference>
<reference evidence="2 3" key="1">
    <citation type="journal article" date="2015" name="Nature">
        <title>rRNA introns, odd ribosomes, and small enigmatic genomes across a large radiation of phyla.</title>
        <authorList>
            <person name="Brown C.T."/>
            <person name="Hug L.A."/>
            <person name="Thomas B.C."/>
            <person name="Sharon I."/>
            <person name="Castelle C.J."/>
            <person name="Singh A."/>
            <person name="Wilkins M.J."/>
            <person name="Williams K.H."/>
            <person name="Banfield J.F."/>
        </authorList>
    </citation>
    <scope>NUCLEOTIDE SEQUENCE [LARGE SCALE GENOMIC DNA]</scope>
</reference>
<evidence type="ECO:0000313" key="2">
    <source>
        <dbReference type="EMBL" id="KKS48484.1"/>
    </source>
</evidence>
<evidence type="ECO:0000259" key="1">
    <source>
        <dbReference type="Pfam" id="PF00144"/>
    </source>
</evidence>
<proteinExistence type="predicted"/>
<accession>A0A0G0ZIH4</accession>
<dbReference type="Pfam" id="PF00144">
    <property type="entry name" value="Beta-lactamase"/>
    <property type="match status" value="1"/>
</dbReference>
<dbReference type="Gene3D" id="3.40.710.10">
    <property type="entry name" value="DD-peptidase/beta-lactamase superfamily"/>
    <property type="match status" value="1"/>
</dbReference>
<dbReference type="PANTHER" id="PTHR46825">
    <property type="entry name" value="D-ALANYL-D-ALANINE-CARBOXYPEPTIDASE/ENDOPEPTIDASE AMPH"/>
    <property type="match status" value="1"/>
</dbReference>
<protein>
    <submittedName>
        <fullName evidence="2">Beta-lactamase</fullName>
    </submittedName>
</protein>
<dbReference type="EMBL" id="LCDF01000008">
    <property type="protein sequence ID" value="KKS48484.1"/>
    <property type="molecule type" value="Genomic_DNA"/>
</dbReference>
<evidence type="ECO:0000313" key="3">
    <source>
        <dbReference type="Proteomes" id="UP000034036"/>
    </source>
</evidence>
<dbReference type="SUPFAM" id="SSF56601">
    <property type="entry name" value="beta-lactamase/transpeptidase-like"/>
    <property type="match status" value="1"/>
</dbReference>
<feature type="domain" description="Beta-lactamase-related" evidence="1">
    <location>
        <begin position="26"/>
        <end position="334"/>
    </location>
</feature>
<dbReference type="PANTHER" id="PTHR46825:SF9">
    <property type="entry name" value="BETA-LACTAMASE-RELATED DOMAIN-CONTAINING PROTEIN"/>
    <property type="match status" value="1"/>
</dbReference>
<dbReference type="STRING" id="1618659.UV11_C0008G0023"/>
<comment type="caution">
    <text evidence="2">The sequence shown here is derived from an EMBL/GenBank/DDBJ whole genome shotgun (WGS) entry which is preliminary data.</text>
</comment>